<evidence type="ECO:0000256" key="1">
    <source>
        <dbReference type="SAM" id="Phobius"/>
    </source>
</evidence>
<dbReference type="EMBL" id="JAUGQQ010000005">
    <property type="protein sequence ID" value="MDN3724550.1"/>
    <property type="molecule type" value="Genomic_DNA"/>
</dbReference>
<reference evidence="2 3" key="1">
    <citation type="submission" date="2023-06" db="EMBL/GenBank/DDBJ databases">
        <authorList>
            <person name="Ye Y.-Q."/>
            <person name="Du Z.-J."/>
        </authorList>
    </citation>
    <scope>NUCLEOTIDE SEQUENCE [LARGE SCALE GENOMIC DNA]</scope>
    <source>
        <strain evidence="2 3">SDUM287046</strain>
    </source>
</reference>
<evidence type="ECO:0000313" key="3">
    <source>
        <dbReference type="Proteomes" id="UP001244787"/>
    </source>
</evidence>
<keyword evidence="1" id="KW-1133">Transmembrane helix</keyword>
<keyword evidence="1" id="KW-0812">Transmembrane</keyword>
<sequence length="167" mass="19620">MLHLLWAILNIALALYFLYLLLGIIAKGMGFLNTKYKFLSIAIFGIGIIQLLFSTNSEENKGINYLVNDQVPHINYEAKMLTLEENLIFDTRLYVKYYRHQGKYIIYKSNSSLTGFVSGFEWEHTSTELELNRDNNTSYRVNGVLFWKLFNFTIYKQHQQFHGIIEN</sequence>
<name>A0ABT8DN20_9FLAO</name>
<feature type="transmembrane region" description="Helical" evidence="1">
    <location>
        <begin position="38"/>
        <end position="55"/>
    </location>
</feature>
<evidence type="ECO:0000313" key="2">
    <source>
        <dbReference type="EMBL" id="MDN3724550.1"/>
    </source>
</evidence>
<accession>A0ABT8DN20</accession>
<keyword evidence="1" id="KW-0472">Membrane</keyword>
<comment type="caution">
    <text evidence="2">The sequence shown here is derived from an EMBL/GenBank/DDBJ whole genome shotgun (WGS) entry which is preliminary data.</text>
</comment>
<proteinExistence type="predicted"/>
<feature type="transmembrane region" description="Helical" evidence="1">
    <location>
        <begin position="6"/>
        <end position="26"/>
    </location>
</feature>
<organism evidence="2 3">
    <name type="scientific">Aequorivita aurantiaca</name>
    <dbReference type="NCBI Taxonomy" id="3053356"/>
    <lineage>
        <taxon>Bacteria</taxon>
        <taxon>Pseudomonadati</taxon>
        <taxon>Bacteroidota</taxon>
        <taxon>Flavobacteriia</taxon>
        <taxon>Flavobacteriales</taxon>
        <taxon>Flavobacteriaceae</taxon>
        <taxon>Aequorivita</taxon>
    </lineage>
</organism>
<dbReference type="Proteomes" id="UP001244787">
    <property type="component" value="Unassembled WGS sequence"/>
</dbReference>
<dbReference type="RefSeq" id="WP_290254640.1">
    <property type="nucleotide sequence ID" value="NZ_JAUGQQ010000005.1"/>
</dbReference>
<protein>
    <submittedName>
        <fullName evidence="2">Uncharacterized protein</fullName>
    </submittedName>
</protein>
<keyword evidence="3" id="KW-1185">Reference proteome</keyword>
<gene>
    <name evidence="2" type="ORF">QRD02_09155</name>
</gene>